<dbReference type="PANTHER" id="PTHR42809">
    <property type="entry name" value="FLAVODOXIN 2"/>
    <property type="match status" value="1"/>
</dbReference>
<dbReference type="PROSITE" id="PS50902">
    <property type="entry name" value="FLAVODOXIN_LIKE"/>
    <property type="match status" value="1"/>
</dbReference>
<evidence type="ECO:0000256" key="5">
    <source>
        <dbReference type="ARBA" id="ARBA00022630"/>
    </source>
</evidence>
<dbReference type="InterPro" id="IPR001094">
    <property type="entry name" value="Flavdoxin-like"/>
</dbReference>
<dbReference type="Proteomes" id="UP000275368">
    <property type="component" value="Chromosome"/>
</dbReference>
<dbReference type="GO" id="GO:0009055">
    <property type="term" value="F:electron transfer activity"/>
    <property type="evidence" value="ECO:0007669"/>
    <property type="project" value="UniProtKB-UniRule"/>
</dbReference>
<evidence type="ECO:0000256" key="6">
    <source>
        <dbReference type="ARBA" id="ARBA00022643"/>
    </source>
</evidence>
<dbReference type="InterPro" id="IPR010087">
    <property type="entry name" value="Flav_short"/>
</dbReference>
<sequence>MAGDVLLIYASMTGNTRELAESVAKGLQAADLKVEMKEVYDASPAELLAYDNIILGTYTWGEGDLPDEFLDFFDDMGTIDLTGKHAAVFGCGDTSYEHFAVAGDILHERLAERGAVVWERTIKIDRVADKRELEECKQFGMAFAEQVLQIGGAR</sequence>
<keyword evidence="4 8" id="KW-0813">Transport</keyword>
<dbReference type="EMBL" id="AP019308">
    <property type="protein sequence ID" value="BBH22930.1"/>
    <property type="molecule type" value="Genomic_DNA"/>
</dbReference>
<keyword evidence="5 8" id="KW-0285">Flavoprotein</keyword>
<evidence type="ECO:0000313" key="10">
    <source>
        <dbReference type="Proteomes" id="UP000275368"/>
    </source>
</evidence>
<reference evidence="9 10" key="1">
    <citation type="submission" date="2018-11" db="EMBL/GenBank/DDBJ databases">
        <title>Complete genome sequence of Paenibacillus baekrokdamisoli strain KCTC 33723.</title>
        <authorList>
            <person name="Kang S.W."/>
            <person name="Lee K.C."/>
            <person name="Kim K.K."/>
            <person name="Kim J.S."/>
            <person name="Kim D.S."/>
            <person name="Ko S.H."/>
            <person name="Yang S.H."/>
            <person name="Lee J.S."/>
        </authorList>
    </citation>
    <scope>NUCLEOTIDE SEQUENCE [LARGE SCALE GENOMIC DNA]</scope>
    <source>
        <strain evidence="9 10">KCTC 33723</strain>
    </source>
</reference>
<dbReference type="InterPro" id="IPR029039">
    <property type="entry name" value="Flavoprotein-like_sf"/>
</dbReference>
<dbReference type="NCBIfam" id="TIGR01753">
    <property type="entry name" value="flav_short"/>
    <property type="match status" value="1"/>
</dbReference>
<dbReference type="KEGG" id="pbk:Back11_42750"/>
<dbReference type="OrthoDB" id="9790745at2"/>
<name>A0A3G9IVS3_9BACL</name>
<dbReference type="AlphaFoldDB" id="A0A3G9IVS3"/>
<dbReference type="InterPro" id="IPR050619">
    <property type="entry name" value="Flavodoxin"/>
</dbReference>
<evidence type="ECO:0000256" key="1">
    <source>
        <dbReference type="ARBA" id="ARBA00001917"/>
    </source>
</evidence>
<dbReference type="NCBIfam" id="NF005246">
    <property type="entry name" value="PRK06756.1"/>
    <property type="match status" value="1"/>
</dbReference>
<accession>A0A3G9IVS3</accession>
<evidence type="ECO:0000256" key="3">
    <source>
        <dbReference type="ARBA" id="ARBA00005267"/>
    </source>
</evidence>
<dbReference type="PRINTS" id="PR00369">
    <property type="entry name" value="FLAVODOXIN"/>
</dbReference>
<comment type="function">
    <text evidence="2 8">Low-potential electron donor to a number of redox enzymes.</text>
</comment>
<dbReference type="Gene3D" id="3.40.50.360">
    <property type="match status" value="1"/>
</dbReference>
<evidence type="ECO:0000256" key="7">
    <source>
        <dbReference type="ARBA" id="ARBA00022982"/>
    </source>
</evidence>
<evidence type="ECO:0000256" key="4">
    <source>
        <dbReference type="ARBA" id="ARBA00022448"/>
    </source>
</evidence>
<dbReference type="NCBIfam" id="NF005216">
    <property type="entry name" value="PRK06703.1"/>
    <property type="match status" value="1"/>
</dbReference>
<keyword evidence="10" id="KW-1185">Reference proteome</keyword>
<proteinExistence type="inferred from homology"/>
<dbReference type="PANTHER" id="PTHR42809:SF1">
    <property type="entry name" value="FLAVODOXIN 1"/>
    <property type="match status" value="1"/>
</dbReference>
<keyword evidence="7 8" id="KW-0249">Electron transport</keyword>
<organism evidence="9 10">
    <name type="scientific">Paenibacillus baekrokdamisoli</name>
    <dbReference type="NCBI Taxonomy" id="1712516"/>
    <lineage>
        <taxon>Bacteria</taxon>
        <taxon>Bacillati</taxon>
        <taxon>Bacillota</taxon>
        <taxon>Bacilli</taxon>
        <taxon>Bacillales</taxon>
        <taxon>Paenibacillaceae</taxon>
        <taxon>Paenibacillus</taxon>
    </lineage>
</organism>
<gene>
    <name evidence="9" type="ORF">Back11_42750</name>
</gene>
<protein>
    <recommendedName>
        <fullName evidence="8">Flavodoxin</fullName>
    </recommendedName>
</protein>
<comment type="cofactor">
    <cofactor evidence="1 8">
        <name>FMN</name>
        <dbReference type="ChEBI" id="CHEBI:58210"/>
    </cofactor>
</comment>
<dbReference type="SUPFAM" id="SSF52218">
    <property type="entry name" value="Flavoproteins"/>
    <property type="match status" value="1"/>
</dbReference>
<evidence type="ECO:0000256" key="8">
    <source>
        <dbReference type="RuleBase" id="RU367037"/>
    </source>
</evidence>
<dbReference type="Pfam" id="PF00258">
    <property type="entry name" value="Flavodoxin_1"/>
    <property type="match status" value="1"/>
</dbReference>
<evidence type="ECO:0000256" key="2">
    <source>
        <dbReference type="ARBA" id="ARBA00003297"/>
    </source>
</evidence>
<dbReference type="RefSeq" id="WP_125661803.1">
    <property type="nucleotide sequence ID" value="NZ_AP019308.1"/>
</dbReference>
<dbReference type="GO" id="GO:0010181">
    <property type="term" value="F:FMN binding"/>
    <property type="evidence" value="ECO:0007669"/>
    <property type="project" value="UniProtKB-UniRule"/>
</dbReference>
<dbReference type="PROSITE" id="PS00201">
    <property type="entry name" value="FLAVODOXIN"/>
    <property type="match status" value="1"/>
</dbReference>
<dbReference type="GO" id="GO:0016651">
    <property type="term" value="F:oxidoreductase activity, acting on NAD(P)H"/>
    <property type="evidence" value="ECO:0007669"/>
    <property type="project" value="UniProtKB-ARBA"/>
</dbReference>
<keyword evidence="6 8" id="KW-0288">FMN</keyword>
<evidence type="ECO:0000313" key="9">
    <source>
        <dbReference type="EMBL" id="BBH22930.1"/>
    </source>
</evidence>
<comment type="similarity">
    <text evidence="3 8">Belongs to the flavodoxin family.</text>
</comment>
<dbReference type="InterPro" id="IPR008254">
    <property type="entry name" value="Flavodoxin/NO_synth"/>
</dbReference>
<dbReference type="InterPro" id="IPR001226">
    <property type="entry name" value="Flavodoxin_CS"/>
</dbReference>